<evidence type="ECO:0000313" key="1">
    <source>
        <dbReference type="EMBL" id="RHK02290.1"/>
    </source>
</evidence>
<dbReference type="Proteomes" id="UP000286288">
    <property type="component" value="Unassembled WGS sequence"/>
</dbReference>
<name>A0A415EKJ8_ENTCA</name>
<comment type="caution">
    <text evidence="1">The sequence shown here is derived from an EMBL/GenBank/DDBJ whole genome shotgun (WGS) entry which is preliminary data.</text>
</comment>
<protein>
    <submittedName>
        <fullName evidence="1">Uncharacterized protein</fullName>
    </submittedName>
</protein>
<organism evidence="1 2">
    <name type="scientific">Enterococcus casseliflavus</name>
    <name type="common">Enterococcus flavescens</name>
    <dbReference type="NCBI Taxonomy" id="37734"/>
    <lineage>
        <taxon>Bacteria</taxon>
        <taxon>Bacillati</taxon>
        <taxon>Bacillota</taxon>
        <taxon>Bacilli</taxon>
        <taxon>Lactobacillales</taxon>
        <taxon>Enterococcaceae</taxon>
        <taxon>Enterococcus</taxon>
    </lineage>
</organism>
<reference evidence="1 2" key="1">
    <citation type="submission" date="2018-08" db="EMBL/GenBank/DDBJ databases">
        <title>A genome reference for cultivated species of the human gut microbiota.</title>
        <authorList>
            <person name="Zou Y."/>
            <person name="Xue W."/>
            <person name="Luo G."/>
        </authorList>
    </citation>
    <scope>NUCLEOTIDE SEQUENCE [LARGE SCALE GENOMIC DNA]</scope>
    <source>
        <strain evidence="1 2">AF48-16</strain>
    </source>
</reference>
<accession>A0A415EKJ8</accession>
<sequence>MYRSADYDCLALLMKNDVLLFDTEEEAENYLDQRYQKGDEIILIVDTWREIKASRGTLASFEEKKIIDKRKKEKK</sequence>
<dbReference type="EMBL" id="QRMZ01000047">
    <property type="protein sequence ID" value="RHK02290.1"/>
    <property type="molecule type" value="Genomic_DNA"/>
</dbReference>
<dbReference type="AlphaFoldDB" id="A0A415EKJ8"/>
<evidence type="ECO:0000313" key="2">
    <source>
        <dbReference type="Proteomes" id="UP000286288"/>
    </source>
</evidence>
<proteinExistence type="predicted"/>
<gene>
    <name evidence="1" type="ORF">DW084_18035</name>
</gene>